<dbReference type="AlphaFoldDB" id="A0AAD7BYC1"/>
<evidence type="ECO:0000313" key="1">
    <source>
        <dbReference type="EMBL" id="KAJ7633988.1"/>
    </source>
</evidence>
<comment type="caution">
    <text evidence="1">The sequence shown here is derived from an EMBL/GenBank/DDBJ whole genome shotgun (WGS) entry which is preliminary data.</text>
</comment>
<proteinExistence type="predicted"/>
<dbReference type="EMBL" id="JARKIE010000480">
    <property type="protein sequence ID" value="KAJ7633988.1"/>
    <property type="molecule type" value="Genomic_DNA"/>
</dbReference>
<dbReference type="SUPFAM" id="SSF69322">
    <property type="entry name" value="Tricorn protease domain 2"/>
    <property type="match status" value="1"/>
</dbReference>
<protein>
    <recommendedName>
        <fullName evidence="3">F-box domain-containing protein</fullName>
    </recommendedName>
</protein>
<reference evidence="1" key="1">
    <citation type="submission" date="2023-03" db="EMBL/GenBank/DDBJ databases">
        <title>Massive genome expansion in bonnet fungi (Mycena s.s.) driven by repeated elements and novel gene families across ecological guilds.</title>
        <authorList>
            <consortium name="Lawrence Berkeley National Laboratory"/>
            <person name="Harder C.B."/>
            <person name="Miyauchi S."/>
            <person name="Viragh M."/>
            <person name="Kuo A."/>
            <person name="Thoen E."/>
            <person name="Andreopoulos B."/>
            <person name="Lu D."/>
            <person name="Skrede I."/>
            <person name="Drula E."/>
            <person name="Henrissat B."/>
            <person name="Morin E."/>
            <person name="Kohler A."/>
            <person name="Barry K."/>
            <person name="LaButti K."/>
            <person name="Morin E."/>
            <person name="Salamov A."/>
            <person name="Lipzen A."/>
            <person name="Mereny Z."/>
            <person name="Hegedus B."/>
            <person name="Baldrian P."/>
            <person name="Stursova M."/>
            <person name="Weitz H."/>
            <person name="Taylor A."/>
            <person name="Grigoriev I.V."/>
            <person name="Nagy L.G."/>
            <person name="Martin F."/>
            <person name="Kauserud H."/>
        </authorList>
    </citation>
    <scope>NUCLEOTIDE SEQUENCE</scope>
    <source>
        <strain evidence="1">CBHHK067</strain>
    </source>
</reference>
<dbReference type="Proteomes" id="UP001221757">
    <property type="component" value="Unassembled WGS sequence"/>
</dbReference>
<accession>A0AAD7BYC1</accession>
<sequence>MLIENLPVELVLILLRGSPISDILSFTRTSSYFRCISLANRRLWMDAFDSYRIQLPLGDTLKTTDLSLLPRNAVRSMSIARKWRHPELAKPIAPIRTYEATRLYDLPAWAFWAPLKYAQPSFMGHAPPAFMNVLPGGRAFLCGSMGHLGIYDLRGRYGYELDVPFCPRFDPPPGGSATTVSWDSVDNGAHITVGVLSKSFNERRDLESKLSVFALDYARTADEPSICRTHVFTLPIYATAVYTKGPLVLVHGSNTFLLVNLQTKQCGCWLLQDTEITAAEIDPALTSIFLVVNSVADNARSLQIFDVPPEMEPFEQTPFWACYEFAPRTRAVLADPLRRYPTYPTIQLFDSESETFREATLAAGGTLLLSSTVTKPRSLALPRRAAVNTNTCTPTDVAVLRSAHRRQMLAVFKKEELAILPSAPADDVLRLAFPAGEMPGAGRALAFDDVYGIMLVFARGRLFVVQY</sequence>
<evidence type="ECO:0008006" key="3">
    <source>
        <dbReference type="Google" id="ProtNLM"/>
    </source>
</evidence>
<keyword evidence="2" id="KW-1185">Reference proteome</keyword>
<name>A0AAD7BYC1_MYCRO</name>
<organism evidence="1 2">
    <name type="scientific">Mycena rosella</name>
    <name type="common">Pink bonnet</name>
    <name type="synonym">Agaricus rosellus</name>
    <dbReference type="NCBI Taxonomy" id="1033263"/>
    <lineage>
        <taxon>Eukaryota</taxon>
        <taxon>Fungi</taxon>
        <taxon>Dikarya</taxon>
        <taxon>Basidiomycota</taxon>
        <taxon>Agaricomycotina</taxon>
        <taxon>Agaricomycetes</taxon>
        <taxon>Agaricomycetidae</taxon>
        <taxon>Agaricales</taxon>
        <taxon>Marasmiineae</taxon>
        <taxon>Mycenaceae</taxon>
        <taxon>Mycena</taxon>
    </lineage>
</organism>
<gene>
    <name evidence="1" type="ORF">B0H17DRAFT_510816</name>
</gene>
<evidence type="ECO:0000313" key="2">
    <source>
        <dbReference type="Proteomes" id="UP001221757"/>
    </source>
</evidence>